<dbReference type="RefSeq" id="WP_258797440.1">
    <property type="nucleotide sequence ID" value="NZ_JANTHX010000004.1"/>
</dbReference>
<proteinExistence type="predicted"/>
<dbReference type="Proteomes" id="UP001205337">
    <property type="component" value="Unassembled WGS sequence"/>
</dbReference>
<keyword evidence="3" id="KW-1185">Reference proteome</keyword>
<keyword evidence="1" id="KW-0472">Membrane</keyword>
<gene>
    <name evidence="2" type="ORF">NUH29_02910</name>
</gene>
<reference evidence="2 3" key="1">
    <citation type="submission" date="2022-08" db="EMBL/GenBank/DDBJ databases">
        <authorList>
            <person name="Li F."/>
        </authorList>
    </citation>
    <scope>NUCLEOTIDE SEQUENCE [LARGE SCALE GENOMIC DNA]</scope>
    <source>
        <strain evidence="2 3">10F1B-8-1</strain>
    </source>
</reference>
<keyword evidence="1" id="KW-0812">Transmembrane</keyword>
<feature type="transmembrane region" description="Helical" evidence="1">
    <location>
        <begin position="38"/>
        <end position="56"/>
    </location>
</feature>
<evidence type="ECO:0000313" key="2">
    <source>
        <dbReference type="EMBL" id="MCS0498498.1"/>
    </source>
</evidence>
<evidence type="ECO:0008006" key="4">
    <source>
        <dbReference type="Google" id="ProtNLM"/>
    </source>
</evidence>
<protein>
    <recommendedName>
        <fullName evidence="4">DUF2975 domain-containing protein</fullName>
    </recommendedName>
</protein>
<evidence type="ECO:0000313" key="3">
    <source>
        <dbReference type="Proteomes" id="UP001205337"/>
    </source>
</evidence>
<accession>A0ABT1ZCQ7</accession>
<feature type="transmembrane region" description="Helical" evidence="1">
    <location>
        <begin position="76"/>
        <end position="101"/>
    </location>
</feature>
<feature type="transmembrane region" description="Helical" evidence="1">
    <location>
        <begin position="6"/>
        <end position="26"/>
    </location>
</feature>
<organism evidence="2 3">
    <name type="scientific">Protaetiibacter mangrovi</name>
    <dbReference type="NCBI Taxonomy" id="2970926"/>
    <lineage>
        <taxon>Bacteria</taxon>
        <taxon>Bacillati</taxon>
        <taxon>Actinomycetota</taxon>
        <taxon>Actinomycetes</taxon>
        <taxon>Micrococcales</taxon>
        <taxon>Microbacteriaceae</taxon>
        <taxon>Protaetiibacter</taxon>
    </lineage>
</organism>
<name>A0ABT1ZCQ7_9MICO</name>
<evidence type="ECO:0000256" key="1">
    <source>
        <dbReference type="SAM" id="Phobius"/>
    </source>
</evidence>
<dbReference type="EMBL" id="JANTHX010000004">
    <property type="protein sequence ID" value="MCS0498498.1"/>
    <property type="molecule type" value="Genomic_DNA"/>
</dbReference>
<keyword evidence="1" id="KW-1133">Transmembrane helix</keyword>
<comment type="caution">
    <text evidence="2">The sequence shown here is derived from an EMBL/GenBank/DDBJ whole genome shotgun (WGS) entry which is preliminary data.</text>
</comment>
<sequence>MLQQVALVLTVVTVVTCLAYLARSVFAGRVFGPGNSRLVGTAGIVGLVGFAVVPFFGNMGANAAFAQISDGTFDNVVMAIQPFPFILAAFAVALITTVFVVGERLQRDAEGLV</sequence>